<feature type="domain" description="UDP-N-acetylglucosamine 2-epimerase" evidence="2">
    <location>
        <begin position="42"/>
        <end position="379"/>
    </location>
</feature>
<reference evidence="3" key="2">
    <citation type="journal article" date="2021" name="PeerJ">
        <title>Extensive microbial diversity within the chicken gut microbiome revealed by metagenomics and culture.</title>
        <authorList>
            <person name="Gilroy R."/>
            <person name="Ravi A."/>
            <person name="Getino M."/>
            <person name="Pursley I."/>
            <person name="Horton D.L."/>
            <person name="Alikhan N.F."/>
            <person name="Baker D."/>
            <person name="Gharbi K."/>
            <person name="Hall N."/>
            <person name="Watson M."/>
            <person name="Adriaenssens E.M."/>
            <person name="Foster-Nyarko E."/>
            <person name="Jarju S."/>
            <person name="Secka A."/>
            <person name="Antonio M."/>
            <person name="Oren A."/>
            <person name="Chaudhuri R.R."/>
            <person name="La Ragione R."/>
            <person name="Hildebrand F."/>
            <person name="Pallen M.J."/>
        </authorList>
    </citation>
    <scope>NUCLEOTIDE SEQUENCE</scope>
    <source>
        <strain evidence="3">6919</strain>
    </source>
</reference>
<accession>A0A9D9IPK5</accession>
<sequence>MDIKLDYSDIKFKNDGRLKLIIIVGTRPEIIRLAAVIDKCRTYFDCILAHTGQNYDYNLNGVFFHDLKLKDPEVYMDAVGDDLGATVGNIINCSYKLMVQTQPDAVLVLGDTNSCLSVIAAKRLHIPIFHMEAGNRCFDECLPEETNRRIVDIISDVNMCYSEHARRYLNASGVAKERTYVTGSPMAEVLHKNLSEIEASDVHKRLGLEKGRYILLSAHREENIDTEKNFTSLFNAINAMAEKYDIPILYSCHPRSRKRLEASGFKLDKRVIQHEPLGFHDYNCLQMNAFAVVSDSGTLPEESSFFTSVGHSFPAVCIRTSTERPEALDKGCFILAGIDEKSLLQAVDTAVEMNKNNDNGIPVPNYVDENVSTKVVKIIQSYTGIINKMVWRKY</sequence>
<keyword evidence="1 3" id="KW-0413">Isomerase</keyword>
<evidence type="ECO:0000313" key="3">
    <source>
        <dbReference type="EMBL" id="MBO8476377.1"/>
    </source>
</evidence>
<reference evidence="3" key="1">
    <citation type="submission" date="2020-10" db="EMBL/GenBank/DDBJ databases">
        <authorList>
            <person name="Gilroy R."/>
        </authorList>
    </citation>
    <scope>NUCLEOTIDE SEQUENCE</scope>
    <source>
        <strain evidence="3">6919</strain>
    </source>
</reference>
<proteinExistence type="inferred from homology"/>
<evidence type="ECO:0000313" key="4">
    <source>
        <dbReference type="Proteomes" id="UP000823598"/>
    </source>
</evidence>
<organism evidence="3 4">
    <name type="scientific">Candidatus Limisoma faecipullorum</name>
    <dbReference type="NCBI Taxonomy" id="2840854"/>
    <lineage>
        <taxon>Bacteria</taxon>
        <taxon>Pseudomonadati</taxon>
        <taxon>Bacteroidota</taxon>
        <taxon>Bacteroidia</taxon>
        <taxon>Bacteroidales</taxon>
        <taxon>Candidatus Limisoma</taxon>
    </lineage>
</organism>
<dbReference type="Proteomes" id="UP000823598">
    <property type="component" value="Unassembled WGS sequence"/>
</dbReference>
<dbReference type="EMBL" id="JADIMC010000059">
    <property type="protein sequence ID" value="MBO8476377.1"/>
    <property type="molecule type" value="Genomic_DNA"/>
</dbReference>
<dbReference type="CDD" id="cd03786">
    <property type="entry name" value="GTB_UDP-GlcNAc_2-Epimerase"/>
    <property type="match status" value="1"/>
</dbReference>
<dbReference type="PANTHER" id="PTHR43174:SF1">
    <property type="entry name" value="UDP-N-ACETYLGLUCOSAMINE 2-EPIMERASE"/>
    <property type="match status" value="1"/>
</dbReference>
<comment type="similarity">
    <text evidence="1">Belongs to the UDP-N-acetylglucosamine 2-epimerase family.</text>
</comment>
<dbReference type="GO" id="GO:0008761">
    <property type="term" value="F:UDP-N-acetylglucosamine 2-epimerase activity"/>
    <property type="evidence" value="ECO:0007669"/>
    <property type="project" value="UniProtKB-EC"/>
</dbReference>
<dbReference type="Gene3D" id="3.40.50.2000">
    <property type="entry name" value="Glycogen Phosphorylase B"/>
    <property type="match status" value="2"/>
</dbReference>
<dbReference type="EC" id="5.1.3.14" evidence="3"/>
<dbReference type="Pfam" id="PF02350">
    <property type="entry name" value="Epimerase_2"/>
    <property type="match status" value="1"/>
</dbReference>
<gene>
    <name evidence="3" type="primary">wecB</name>
    <name evidence="3" type="ORF">IAB88_05225</name>
</gene>
<name>A0A9D9IPK5_9BACT</name>
<dbReference type="SUPFAM" id="SSF53756">
    <property type="entry name" value="UDP-Glycosyltransferase/glycogen phosphorylase"/>
    <property type="match status" value="1"/>
</dbReference>
<dbReference type="PANTHER" id="PTHR43174">
    <property type="entry name" value="UDP-N-ACETYLGLUCOSAMINE 2-EPIMERASE"/>
    <property type="match status" value="1"/>
</dbReference>
<dbReference type="InterPro" id="IPR029767">
    <property type="entry name" value="WecB-like"/>
</dbReference>
<protein>
    <submittedName>
        <fullName evidence="3">UDP-N-acetylglucosamine 2-epimerase (Non-hydrolyzing)</fullName>
        <ecNumber evidence="3">5.1.3.14</ecNumber>
    </submittedName>
</protein>
<dbReference type="NCBIfam" id="TIGR00236">
    <property type="entry name" value="wecB"/>
    <property type="match status" value="1"/>
</dbReference>
<dbReference type="InterPro" id="IPR003331">
    <property type="entry name" value="UDP_GlcNAc_Epimerase_2_dom"/>
</dbReference>
<dbReference type="AlphaFoldDB" id="A0A9D9IPK5"/>
<comment type="caution">
    <text evidence="3">The sequence shown here is derived from an EMBL/GenBank/DDBJ whole genome shotgun (WGS) entry which is preliminary data.</text>
</comment>
<evidence type="ECO:0000259" key="2">
    <source>
        <dbReference type="Pfam" id="PF02350"/>
    </source>
</evidence>
<evidence type="ECO:0000256" key="1">
    <source>
        <dbReference type="RuleBase" id="RU003513"/>
    </source>
</evidence>